<keyword evidence="2" id="KW-1185">Reference proteome</keyword>
<dbReference type="Gene3D" id="3.40.50.1000">
    <property type="entry name" value="HAD superfamily/HAD-like"/>
    <property type="match status" value="1"/>
</dbReference>
<name>A0A1V9FVV2_9BACT</name>
<dbReference type="Gene3D" id="3.30.1240.10">
    <property type="match status" value="1"/>
</dbReference>
<comment type="caution">
    <text evidence="1">The sequence shown here is derived from an EMBL/GenBank/DDBJ whole genome shotgun (WGS) entry which is preliminary data.</text>
</comment>
<dbReference type="OrthoDB" id="9814970at2"/>
<dbReference type="Pfam" id="PF08282">
    <property type="entry name" value="Hydrolase_3"/>
    <property type="match status" value="1"/>
</dbReference>
<dbReference type="InterPro" id="IPR036412">
    <property type="entry name" value="HAD-like_sf"/>
</dbReference>
<dbReference type="NCBIfam" id="TIGR00099">
    <property type="entry name" value="Cof-subfamily"/>
    <property type="match status" value="1"/>
</dbReference>
<dbReference type="RefSeq" id="WP_081149482.1">
    <property type="nucleotide sequence ID" value="NZ_LVYD01000051.1"/>
</dbReference>
<dbReference type="PANTHER" id="PTHR10000">
    <property type="entry name" value="PHOSPHOSERINE PHOSPHATASE"/>
    <property type="match status" value="1"/>
</dbReference>
<dbReference type="SUPFAM" id="SSF56784">
    <property type="entry name" value="HAD-like"/>
    <property type="match status" value="1"/>
</dbReference>
<dbReference type="SFLD" id="SFLDG01140">
    <property type="entry name" value="C2.B:_Phosphomannomutase_and_P"/>
    <property type="match status" value="1"/>
</dbReference>
<dbReference type="AlphaFoldDB" id="A0A1V9FVV2"/>
<evidence type="ECO:0000313" key="1">
    <source>
        <dbReference type="EMBL" id="OQP62428.1"/>
    </source>
</evidence>
<dbReference type="NCBIfam" id="TIGR01484">
    <property type="entry name" value="HAD-SF-IIB"/>
    <property type="match status" value="1"/>
</dbReference>
<dbReference type="PROSITE" id="PS01228">
    <property type="entry name" value="COF_1"/>
    <property type="match status" value="1"/>
</dbReference>
<dbReference type="STRING" id="1703345.A3860_29155"/>
<dbReference type="SFLD" id="SFLDS00003">
    <property type="entry name" value="Haloacid_Dehalogenase"/>
    <property type="match status" value="1"/>
</dbReference>
<organism evidence="1 2">
    <name type="scientific">Niastella vici</name>
    <dbReference type="NCBI Taxonomy" id="1703345"/>
    <lineage>
        <taxon>Bacteria</taxon>
        <taxon>Pseudomonadati</taxon>
        <taxon>Bacteroidota</taxon>
        <taxon>Chitinophagia</taxon>
        <taxon>Chitinophagales</taxon>
        <taxon>Chitinophagaceae</taxon>
        <taxon>Niastella</taxon>
    </lineage>
</organism>
<evidence type="ECO:0000313" key="2">
    <source>
        <dbReference type="Proteomes" id="UP000192796"/>
    </source>
</evidence>
<dbReference type="InterPro" id="IPR000150">
    <property type="entry name" value="Cof"/>
</dbReference>
<proteinExistence type="predicted"/>
<protein>
    <recommendedName>
        <fullName evidence="3">Hydrolase</fullName>
    </recommendedName>
</protein>
<dbReference type="InterPro" id="IPR023214">
    <property type="entry name" value="HAD_sf"/>
</dbReference>
<gene>
    <name evidence="1" type="ORF">A3860_29155</name>
</gene>
<dbReference type="Proteomes" id="UP000192796">
    <property type="component" value="Unassembled WGS sequence"/>
</dbReference>
<dbReference type="InterPro" id="IPR006379">
    <property type="entry name" value="HAD-SF_hydro_IIB"/>
</dbReference>
<dbReference type="GO" id="GO:0000287">
    <property type="term" value="F:magnesium ion binding"/>
    <property type="evidence" value="ECO:0007669"/>
    <property type="project" value="TreeGrafter"/>
</dbReference>
<evidence type="ECO:0008006" key="3">
    <source>
        <dbReference type="Google" id="ProtNLM"/>
    </source>
</evidence>
<accession>A0A1V9FVV2</accession>
<sequence length="263" mass="29488">MIKLIVTDLDGTLLTDNHEVPDRFWEITHRLFKKGIKLGIATGRPHFSITEKFQSIVSQLYCISDNGSLIVHGETELLSKSLPPHEIEALVMAARSVDNAWPILCGRDQWYLENSDDALMKAVLAYHSNFRIVDDLTKVDEAVLKMTVYDLAGSEQNSCPQYKDFENRLKVAMGGAKWLDITRTDVNKGEAVQILQSLHGISADETLVFGDFMNDYEMMKTATYSYAMKNANPKLIEAANFITDKDNNEAGALDVIEALCFNS</sequence>
<dbReference type="PANTHER" id="PTHR10000:SF8">
    <property type="entry name" value="HAD SUPERFAMILY HYDROLASE-LIKE, TYPE 3"/>
    <property type="match status" value="1"/>
</dbReference>
<dbReference type="GO" id="GO:0016791">
    <property type="term" value="F:phosphatase activity"/>
    <property type="evidence" value="ECO:0007669"/>
    <property type="project" value="TreeGrafter"/>
</dbReference>
<reference evidence="1 2" key="1">
    <citation type="submission" date="2016-03" db="EMBL/GenBank/DDBJ databases">
        <title>Niastella vici sp. nov., isolated from farmland soil.</title>
        <authorList>
            <person name="Chen L."/>
            <person name="Wang D."/>
            <person name="Yang S."/>
            <person name="Wang G."/>
        </authorList>
    </citation>
    <scope>NUCLEOTIDE SEQUENCE [LARGE SCALE GENOMIC DNA]</scope>
    <source>
        <strain evidence="1 2">DJ57</strain>
    </source>
</reference>
<dbReference type="GO" id="GO:0005829">
    <property type="term" value="C:cytosol"/>
    <property type="evidence" value="ECO:0007669"/>
    <property type="project" value="TreeGrafter"/>
</dbReference>
<dbReference type="EMBL" id="LVYD01000051">
    <property type="protein sequence ID" value="OQP62428.1"/>
    <property type="molecule type" value="Genomic_DNA"/>
</dbReference>